<evidence type="ECO:0000313" key="2">
    <source>
        <dbReference type="EMBL" id="CAE0365274.1"/>
    </source>
</evidence>
<keyword evidence="1" id="KW-0812">Transmembrane</keyword>
<keyword evidence="1" id="KW-1133">Transmembrane helix</keyword>
<dbReference type="AlphaFoldDB" id="A0A7S3JUD7"/>
<feature type="transmembrane region" description="Helical" evidence="1">
    <location>
        <begin position="34"/>
        <end position="58"/>
    </location>
</feature>
<evidence type="ECO:0000256" key="1">
    <source>
        <dbReference type="SAM" id="Phobius"/>
    </source>
</evidence>
<gene>
    <name evidence="2" type="ORF">ALAG00032_LOCUS6016</name>
</gene>
<accession>A0A7S3JUD7</accession>
<keyword evidence="1" id="KW-0472">Membrane</keyword>
<reference evidence="2" key="1">
    <citation type="submission" date="2021-01" db="EMBL/GenBank/DDBJ databases">
        <authorList>
            <person name="Corre E."/>
            <person name="Pelletier E."/>
            <person name="Niang G."/>
            <person name="Scheremetjew M."/>
            <person name="Finn R."/>
            <person name="Kale V."/>
            <person name="Holt S."/>
            <person name="Cochrane G."/>
            <person name="Meng A."/>
            <person name="Brown T."/>
            <person name="Cohen L."/>
        </authorList>
    </citation>
    <scope>NUCLEOTIDE SEQUENCE</scope>
    <source>
        <strain evidence="2">CCMP1510</strain>
    </source>
</reference>
<proteinExistence type="predicted"/>
<sequence length="725" mass="82987">MVGIKAVKAAIMRVVETGKKVASFPLQILAWGGWPMYLMLLFCGGLSIFLLSSVISAASKALRPALTIPELPHDLTLKYVPDYQSPRNPATKLTPEREEEVRSEIAKNEAYCAMLNPVQQRWCRSHIGNDLLTMYNSYRRLKEEHCENPKDPTKQYDEKRNFRMRYFELDEDEYYDLNPPKSSPQYEVSPAYVSGVARGPLNAEFGEYGKPWVDYKWGTTDHDYVKRSCRFQAEPVERGHWYVNRIGPFTSRDMGSWHNLFVDAFDEWESEWDRQGTIGRYFTSSLVAVTDKHGNIIGYPPAHMHHFHLFQLDPLSVIWPHAVFAGSETHGDDSCSQSGLGAICYMKVFPAGFGKIVPSRWFFESLVNFVMPPHPDDNPEFWFEIAVLVTDDPRLDIKPSTPMALLVKALPSKVPAEAGTYKVPKNKDSMVWEVVAMPASFDILWWKWHTHYYYTMEIWALLGNGTEILGLNRKPLIMHTEPLAPDGICDRRNDPSPDPHEEFKDNLQKYYEIRFLPPMAFPVGADVNLVSERYYDVTESEFGNIERVKELLLNRLEVYNEQQRLIGGEEASFLYKIDNIEDFHYKVGSKLWTARPLTVPTRDHLDKDQPITLIGFHRRVPYLCGDSCEESQQPIRLHLLNVFDALLTDSDAAFANSPQGQRLLWKLRYAPASVLSWIILGFLALIGGTMYLWYKGKCVPVSGPCARKASSTVYYSKLNSGDVDA</sequence>
<organism evidence="2">
    <name type="scientific">Aureoumbra lagunensis</name>
    <dbReference type="NCBI Taxonomy" id="44058"/>
    <lineage>
        <taxon>Eukaryota</taxon>
        <taxon>Sar</taxon>
        <taxon>Stramenopiles</taxon>
        <taxon>Ochrophyta</taxon>
        <taxon>Pelagophyceae</taxon>
        <taxon>Pelagomonadales</taxon>
        <taxon>Aureoumbra</taxon>
    </lineage>
</organism>
<feature type="transmembrane region" description="Helical" evidence="1">
    <location>
        <begin position="674"/>
        <end position="694"/>
    </location>
</feature>
<dbReference type="EMBL" id="HBIJ01008510">
    <property type="protein sequence ID" value="CAE0365274.1"/>
    <property type="molecule type" value="Transcribed_RNA"/>
</dbReference>
<protein>
    <submittedName>
        <fullName evidence="2">Uncharacterized protein</fullName>
    </submittedName>
</protein>
<name>A0A7S3JUD7_9STRA</name>